<organism evidence="1 2">
    <name type="scientific">Strongyloides papillosus</name>
    <name type="common">Intestinal threadworm</name>
    <dbReference type="NCBI Taxonomy" id="174720"/>
    <lineage>
        <taxon>Eukaryota</taxon>
        <taxon>Metazoa</taxon>
        <taxon>Ecdysozoa</taxon>
        <taxon>Nematoda</taxon>
        <taxon>Chromadorea</taxon>
        <taxon>Rhabditida</taxon>
        <taxon>Tylenchina</taxon>
        <taxon>Panagrolaimomorpha</taxon>
        <taxon>Strongyloidoidea</taxon>
        <taxon>Strongyloididae</taxon>
        <taxon>Strongyloides</taxon>
    </lineage>
</organism>
<dbReference type="Proteomes" id="UP000046392">
    <property type="component" value="Unplaced"/>
</dbReference>
<name>A0A0N5BR84_STREA</name>
<dbReference type="AlphaFoldDB" id="A0A0N5BR84"/>
<accession>A0A0N5BR84</accession>
<proteinExistence type="predicted"/>
<protein>
    <submittedName>
        <fullName evidence="2">MULE domain-containing protein</fullName>
    </submittedName>
</protein>
<sequence length="102" mass="11561">MNAARHAFQDADIKGCFFHLSQSLIRKINSVVLKSVIESDIQVKLMLKSLLSLAFVPLKDVRKNFDLLSATFLDVDAYNDILTYFFSTYIKGAARRNAQFSP</sequence>
<evidence type="ECO:0000313" key="1">
    <source>
        <dbReference type="Proteomes" id="UP000046392"/>
    </source>
</evidence>
<keyword evidence="1" id="KW-1185">Reference proteome</keyword>
<dbReference type="WBParaSite" id="SPAL_0000838725.1">
    <property type="protein sequence ID" value="SPAL_0000838725.1"/>
    <property type="gene ID" value="SPAL_0000838725"/>
</dbReference>
<reference evidence="2" key="1">
    <citation type="submission" date="2017-02" db="UniProtKB">
        <authorList>
            <consortium name="WormBaseParasite"/>
        </authorList>
    </citation>
    <scope>IDENTIFICATION</scope>
</reference>
<evidence type="ECO:0000313" key="2">
    <source>
        <dbReference type="WBParaSite" id="SPAL_0000838725.1"/>
    </source>
</evidence>